<reference evidence="2" key="1">
    <citation type="submission" date="2022-01" db="UniProtKB">
        <authorList>
            <consortium name="EnsemblMetazoa"/>
        </authorList>
    </citation>
    <scope>IDENTIFICATION</scope>
</reference>
<keyword evidence="3" id="KW-1185">Reference proteome</keyword>
<keyword evidence="1" id="KW-0732">Signal</keyword>
<evidence type="ECO:0000313" key="2">
    <source>
        <dbReference type="EnsemblMetazoa" id="XP_024082362.1"/>
    </source>
</evidence>
<dbReference type="AlphaFoldDB" id="A0A8I6SIY0"/>
<dbReference type="Pfam" id="PF07898">
    <property type="entry name" value="DUF1676"/>
    <property type="match status" value="1"/>
</dbReference>
<dbReference type="KEGG" id="clec:106666484"/>
<dbReference type="GeneID" id="106666484"/>
<dbReference type="RefSeq" id="XP_024082362.1">
    <property type="nucleotide sequence ID" value="XM_024226594.1"/>
</dbReference>
<dbReference type="GO" id="GO:0016020">
    <property type="term" value="C:membrane"/>
    <property type="evidence" value="ECO:0007669"/>
    <property type="project" value="TreeGrafter"/>
</dbReference>
<dbReference type="Proteomes" id="UP000494040">
    <property type="component" value="Unassembled WGS sequence"/>
</dbReference>
<dbReference type="OrthoDB" id="6628060at2759"/>
<feature type="signal peptide" evidence="1">
    <location>
        <begin position="1"/>
        <end position="15"/>
    </location>
</feature>
<dbReference type="PANTHER" id="PTHR21879">
    <property type="entry name" value="FI03362P-RELATED-RELATED"/>
    <property type="match status" value="1"/>
</dbReference>
<proteinExistence type="predicted"/>
<dbReference type="EnsemblMetazoa" id="XM_024226594.1">
    <property type="protein sequence ID" value="XP_024082362.1"/>
    <property type="gene ID" value="LOC106666484"/>
</dbReference>
<accession>A0A8I6SIY0</accession>
<feature type="chain" id="PRO_5035277845" evidence="1">
    <location>
        <begin position="16"/>
        <end position="193"/>
    </location>
</feature>
<dbReference type="InterPro" id="IPR012464">
    <property type="entry name" value="DUF1676"/>
</dbReference>
<protein>
    <submittedName>
        <fullName evidence="2">Uncharacterized protein</fullName>
    </submittedName>
</protein>
<sequence length="193" mass="20809">MLLLFIAVQIAAATASCVGNSSLSCLQQKIVNAAERINSIPEIPITSWMSLVPNRNKTLPTIFPLPEARLKKDGIWFLLGRALDDFLDTRIVKFSLPEWADASGQSVNVDLGRALTAATGRKRIGGKKGNGMGMLMMGMMGKMALMSLGMIKLKAVKALMIGAIALLLSKIQLFKMLASKKGDARLTPFNMSA</sequence>
<name>A0A8I6SIY0_CIMLE</name>
<evidence type="ECO:0000256" key="1">
    <source>
        <dbReference type="SAM" id="SignalP"/>
    </source>
</evidence>
<evidence type="ECO:0000313" key="3">
    <source>
        <dbReference type="Proteomes" id="UP000494040"/>
    </source>
</evidence>
<organism evidence="2 3">
    <name type="scientific">Cimex lectularius</name>
    <name type="common">Bed bug</name>
    <name type="synonym">Acanthia lectularia</name>
    <dbReference type="NCBI Taxonomy" id="79782"/>
    <lineage>
        <taxon>Eukaryota</taxon>
        <taxon>Metazoa</taxon>
        <taxon>Ecdysozoa</taxon>
        <taxon>Arthropoda</taxon>
        <taxon>Hexapoda</taxon>
        <taxon>Insecta</taxon>
        <taxon>Pterygota</taxon>
        <taxon>Neoptera</taxon>
        <taxon>Paraneoptera</taxon>
        <taxon>Hemiptera</taxon>
        <taxon>Heteroptera</taxon>
        <taxon>Panheteroptera</taxon>
        <taxon>Cimicomorpha</taxon>
        <taxon>Cimicidae</taxon>
        <taxon>Cimex</taxon>
    </lineage>
</organism>